<gene>
    <name evidence="5" type="ORF">Sradi_0571500</name>
</gene>
<evidence type="ECO:0000313" key="5">
    <source>
        <dbReference type="EMBL" id="KAL0429455.1"/>
    </source>
</evidence>
<dbReference type="AlphaFoldDB" id="A0AAW2VKU7"/>
<dbReference type="InterPro" id="IPR025799">
    <property type="entry name" value="Arg_MeTrfase"/>
</dbReference>
<keyword evidence="2" id="KW-0808">Transferase</keyword>
<sequence length="179" mass="19681">MSCIGREVVEDAARVPIVDVIDSSSVVTTTKVLQSFDLATMQPKQMDFTAQVELEPNLDTAPNHPAGSNLETAWCYGVVLWFDTGFSERFCTEKPVNLSTSPYGPSTHWSQTILTFREPIAMASKVGAEKLGVVGTVDCPAVRKSRIISHNIAALIFQWSLQELELMAENVVGQYKCLI</sequence>
<dbReference type="PANTHER" id="PTHR11006:SF89">
    <property type="entry name" value="PROTEIN ARGININE N-METHYLTRANSFERASE 3-RELATED"/>
    <property type="match status" value="1"/>
</dbReference>
<feature type="domain" description="Protein arginine N-methyltransferase" evidence="4">
    <location>
        <begin position="1"/>
        <end position="122"/>
    </location>
</feature>
<dbReference type="InterPro" id="IPR055135">
    <property type="entry name" value="PRMT_dom"/>
</dbReference>
<dbReference type="PANTHER" id="PTHR11006">
    <property type="entry name" value="PROTEIN ARGININE N-METHYLTRANSFERASE"/>
    <property type="match status" value="1"/>
</dbReference>
<keyword evidence="1" id="KW-0489">Methyltransferase</keyword>
<accession>A0AAW2VKU7</accession>
<protein>
    <recommendedName>
        <fullName evidence="4">Protein arginine N-methyltransferase domain-containing protein</fullName>
    </recommendedName>
</protein>
<evidence type="ECO:0000256" key="3">
    <source>
        <dbReference type="ARBA" id="ARBA00022691"/>
    </source>
</evidence>
<reference evidence="5" key="2">
    <citation type="journal article" date="2024" name="Plant">
        <title>Genomic evolution and insights into agronomic trait innovations of Sesamum species.</title>
        <authorList>
            <person name="Miao H."/>
            <person name="Wang L."/>
            <person name="Qu L."/>
            <person name="Liu H."/>
            <person name="Sun Y."/>
            <person name="Le M."/>
            <person name="Wang Q."/>
            <person name="Wei S."/>
            <person name="Zheng Y."/>
            <person name="Lin W."/>
            <person name="Duan Y."/>
            <person name="Cao H."/>
            <person name="Xiong S."/>
            <person name="Wang X."/>
            <person name="Wei L."/>
            <person name="Li C."/>
            <person name="Ma Q."/>
            <person name="Ju M."/>
            <person name="Zhao R."/>
            <person name="Li G."/>
            <person name="Mu C."/>
            <person name="Tian Q."/>
            <person name="Mei H."/>
            <person name="Zhang T."/>
            <person name="Gao T."/>
            <person name="Zhang H."/>
        </authorList>
    </citation>
    <scope>NUCLEOTIDE SEQUENCE</scope>
    <source>
        <strain evidence="5">G02</strain>
    </source>
</reference>
<organism evidence="5">
    <name type="scientific">Sesamum radiatum</name>
    <name type="common">Black benniseed</name>
    <dbReference type="NCBI Taxonomy" id="300843"/>
    <lineage>
        <taxon>Eukaryota</taxon>
        <taxon>Viridiplantae</taxon>
        <taxon>Streptophyta</taxon>
        <taxon>Embryophyta</taxon>
        <taxon>Tracheophyta</taxon>
        <taxon>Spermatophyta</taxon>
        <taxon>Magnoliopsida</taxon>
        <taxon>eudicotyledons</taxon>
        <taxon>Gunneridae</taxon>
        <taxon>Pentapetalae</taxon>
        <taxon>asterids</taxon>
        <taxon>lamiids</taxon>
        <taxon>Lamiales</taxon>
        <taxon>Pedaliaceae</taxon>
        <taxon>Sesamum</taxon>
    </lineage>
</organism>
<dbReference type="SUPFAM" id="SSF53335">
    <property type="entry name" value="S-adenosyl-L-methionine-dependent methyltransferases"/>
    <property type="match status" value="1"/>
</dbReference>
<reference evidence="5" key="1">
    <citation type="submission" date="2020-06" db="EMBL/GenBank/DDBJ databases">
        <authorList>
            <person name="Li T."/>
            <person name="Hu X."/>
            <person name="Zhang T."/>
            <person name="Song X."/>
            <person name="Zhang H."/>
            <person name="Dai N."/>
            <person name="Sheng W."/>
            <person name="Hou X."/>
            <person name="Wei L."/>
        </authorList>
    </citation>
    <scope>NUCLEOTIDE SEQUENCE</scope>
    <source>
        <strain evidence="5">G02</strain>
        <tissue evidence="5">Leaf</tissue>
    </source>
</reference>
<dbReference type="GO" id="GO:0016274">
    <property type="term" value="F:protein-arginine N-methyltransferase activity"/>
    <property type="evidence" value="ECO:0007669"/>
    <property type="project" value="InterPro"/>
</dbReference>
<proteinExistence type="predicted"/>
<comment type="caution">
    <text evidence="5">The sequence shown here is derived from an EMBL/GenBank/DDBJ whole genome shotgun (WGS) entry which is preliminary data.</text>
</comment>
<evidence type="ECO:0000256" key="1">
    <source>
        <dbReference type="ARBA" id="ARBA00022603"/>
    </source>
</evidence>
<dbReference type="GO" id="GO:0032259">
    <property type="term" value="P:methylation"/>
    <property type="evidence" value="ECO:0007669"/>
    <property type="project" value="UniProtKB-KW"/>
</dbReference>
<dbReference type="GO" id="GO:0005634">
    <property type="term" value="C:nucleus"/>
    <property type="evidence" value="ECO:0007669"/>
    <property type="project" value="TreeGrafter"/>
</dbReference>
<dbReference type="Pfam" id="PF22528">
    <property type="entry name" value="PRMT_C"/>
    <property type="match status" value="1"/>
</dbReference>
<name>A0AAW2VKU7_SESRA</name>
<evidence type="ECO:0000256" key="2">
    <source>
        <dbReference type="ARBA" id="ARBA00022679"/>
    </source>
</evidence>
<keyword evidence="3" id="KW-0949">S-adenosyl-L-methionine</keyword>
<dbReference type="EMBL" id="JACGWJ010000003">
    <property type="protein sequence ID" value="KAL0429455.1"/>
    <property type="molecule type" value="Genomic_DNA"/>
</dbReference>
<dbReference type="InterPro" id="IPR029063">
    <property type="entry name" value="SAM-dependent_MTases_sf"/>
</dbReference>
<evidence type="ECO:0000259" key="4">
    <source>
        <dbReference type="Pfam" id="PF22528"/>
    </source>
</evidence>
<dbReference type="GO" id="GO:0042054">
    <property type="term" value="F:histone methyltransferase activity"/>
    <property type="evidence" value="ECO:0007669"/>
    <property type="project" value="TreeGrafter"/>
</dbReference>
<dbReference type="Gene3D" id="2.70.160.11">
    <property type="entry name" value="Hnrnp arginine n-methyltransferase1"/>
    <property type="match status" value="1"/>
</dbReference>